<accession>A0AAV5LZ43</accession>
<dbReference type="EMBL" id="BPVZ01000162">
    <property type="protein sequence ID" value="GKV42801.1"/>
    <property type="molecule type" value="Genomic_DNA"/>
</dbReference>
<comment type="caution">
    <text evidence="2">The sequence shown here is derived from an EMBL/GenBank/DDBJ whole genome shotgun (WGS) entry which is preliminary data.</text>
</comment>
<gene>
    <name evidence="2" type="ORF">SLEP1_g50168</name>
</gene>
<dbReference type="AlphaFoldDB" id="A0AAV5LZ43"/>
<keyword evidence="3" id="KW-1185">Reference proteome</keyword>
<evidence type="ECO:0000256" key="1">
    <source>
        <dbReference type="SAM" id="MobiDB-lite"/>
    </source>
</evidence>
<sequence length="33" mass="3723">MSMSSTYNLKIRPPGDWVEKDGKVTQDPAWGDI</sequence>
<proteinExistence type="predicted"/>
<feature type="region of interest" description="Disordered" evidence="1">
    <location>
        <begin position="1"/>
        <end position="33"/>
    </location>
</feature>
<dbReference type="Proteomes" id="UP001054252">
    <property type="component" value="Unassembled WGS sequence"/>
</dbReference>
<protein>
    <submittedName>
        <fullName evidence="2">Uncharacterized protein</fullName>
    </submittedName>
</protein>
<organism evidence="2 3">
    <name type="scientific">Rubroshorea leprosula</name>
    <dbReference type="NCBI Taxonomy" id="152421"/>
    <lineage>
        <taxon>Eukaryota</taxon>
        <taxon>Viridiplantae</taxon>
        <taxon>Streptophyta</taxon>
        <taxon>Embryophyta</taxon>
        <taxon>Tracheophyta</taxon>
        <taxon>Spermatophyta</taxon>
        <taxon>Magnoliopsida</taxon>
        <taxon>eudicotyledons</taxon>
        <taxon>Gunneridae</taxon>
        <taxon>Pentapetalae</taxon>
        <taxon>rosids</taxon>
        <taxon>malvids</taxon>
        <taxon>Malvales</taxon>
        <taxon>Dipterocarpaceae</taxon>
        <taxon>Rubroshorea</taxon>
    </lineage>
</organism>
<evidence type="ECO:0000313" key="2">
    <source>
        <dbReference type="EMBL" id="GKV42801.1"/>
    </source>
</evidence>
<name>A0AAV5LZ43_9ROSI</name>
<reference evidence="2 3" key="1">
    <citation type="journal article" date="2021" name="Commun. Biol.">
        <title>The genome of Shorea leprosula (Dipterocarpaceae) highlights the ecological relevance of drought in aseasonal tropical rainforests.</title>
        <authorList>
            <person name="Ng K.K.S."/>
            <person name="Kobayashi M.J."/>
            <person name="Fawcett J.A."/>
            <person name="Hatakeyama M."/>
            <person name="Paape T."/>
            <person name="Ng C.H."/>
            <person name="Ang C.C."/>
            <person name="Tnah L.H."/>
            <person name="Lee C.T."/>
            <person name="Nishiyama T."/>
            <person name="Sese J."/>
            <person name="O'Brien M.J."/>
            <person name="Copetti D."/>
            <person name="Mohd Noor M.I."/>
            <person name="Ong R.C."/>
            <person name="Putra M."/>
            <person name="Sireger I.Z."/>
            <person name="Indrioko S."/>
            <person name="Kosugi Y."/>
            <person name="Izuno A."/>
            <person name="Isagi Y."/>
            <person name="Lee S.L."/>
            <person name="Shimizu K.K."/>
        </authorList>
    </citation>
    <scope>NUCLEOTIDE SEQUENCE [LARGE SCALE GENOMIC DNA]</scope>
    <source>
        <strain evidence="2">214</strain>
    </source>
</reference>
<evidence type="ECO:0000313" key="3">
    <source>
        <dbReference type="Proteomes" id="UP001054252"/>
    </source>
</evidence>